<feature type="short sequence motif" description="HXTX 2" evidence="2">
    <location>
        <begin position="124"/>
        <end position="127"/>
    </location>
</feature>
<dbReference type="SUPFAM" id="SSF55144">
    <property type="entry name" value="LigT-like"/>
    <property type="match status" value="1"/>
</dbReference>
<accession>A0A0F3IIZ4</accession>
<sequence length="175" mass="19794">MTASQRLFFALWPEQRIRQQLINVQSSLTAPGRFVLPENLHVTLSFLGNVSSDSRLLLLEQATALTEHTAFTLIFEDIQFWPTSGVVCLTTRVIPETIVLIAEKLNRLARELGLNVDTRPYQPHVTLARDSSKIEALGLIQPITWSATHFCLVESCVNSEGVIYQIIQEWPFDKC</sequence>
<proteinExistence type="inferred from homology"/>
<evidence type="ECO:0000313" key="3">
    <source>
        <dbReference type="EMBL" id="KJV06508.1"/>
    </source>
</evidence>
<dbReference type="Proteomes" id="UP000033684">
    <property type="component" value="Unassembled WGS sequence"/>
</dbReference>
<dbReference type="GO" id="GO:0008664">
    <property type="term" value="F:RNA 2',3'-cyclic 3'-phosphodiesterase activity"/>
    <property type="evidence" value="ECO:0007669"/>
    <property type="project" value="UniProtKB-EC"/>
</dbReference>
<reference evidence="3 4" key="2">
    <citation type="journal article" date="2016" name="Microb. Ecol.">
        <title>Genome Characteristics of a Novel Type I Methanotroph (Sn10-6) Isolated from a Flooded Indian Rice Field.</title>
        <authorList>
            <person name="Rahalkar M.C."/>
            <person name="Pandit P.S."/>
            <person name="Dhakephalkar P.K."/>
            <person name="Pore S."/>
            <person name="Arora P."/>
            <person name="Kapse N."/>
        </authorList>
    </citation>
    <scope>NUCLEOTIDE SEQUENCE [LARGE SCALE GENOMIC DNA]</scope>
    <source>
        <strain evidence="3 4">Sn10-6</strain>
    </source>
</reference>
<feature type="short sequence motif" description="HXTX 1" evidence="2">
    <location>
        <begin position="41"/>
        <end position="44"/>
    </location>
</feature>
<comment type="caution">
    <text evidence="3">The sequence shown here is derived from an EMBL/GenBank/DDBJ whole genome shotgun (WGS) entry which is preliminary data.</text>
</comment>
<evidence type="ECO:0000313" key="4">
    <source>
        <dbReference type="Proteomes" id="UP000033684"/>
    </source>
</evidence>
<feature type="active site" description="Proton donor" evidence="2">
    <location>
        <position position="41"/>
    </location>
</feature>
<feature type="active site" description="Proton acceptor" evidence="2">
    <location>
        <position position="124"/>
    </location>
</feature>
<comment type="function">
    <text evidence="2">Hydrolyzes RNA 2',3'-cyclic phosphodiester to an RNA 2'-phosphomonoester.</text>
</comment>
<organism evidence="3 4">
    <name type="scientific">Methylocucumis oryzae</name>
    <dbReference type="NCBI Taxonomy" id="1632867"/>
    <lineage>
        <taxon>Bacteria</taxon>
        <taxon>Pseudomonadati</taxon>
        <taxon>Pseudomonadota</taxon>
        <taxon>Gammaproteobacteria</taxon>
        <taxon>Methylococcales</taxon>
        <taxon>Methylococcaceae</taxon>
        <taxon>Methylocucumis</taxon>
    </lineage>
</organism>
<dbReference type="PANTHER" id="PTHR35561">
    <property type="entry name" value="RNA 2',3'-CYCLIC PHOSPHODIESTERASE"/>
    <property type="match status" value="1"/>
</dbReference>
<comment type="catalytic activity">
    <reaction evidence="2">
        <text>a 3'-end 2',3'-cyclophospho-ribonucleotide-RNA + H2O = a 3'-end 2'-phospho-ribonucleotide-RNA + H(+)</text>
        <dbReference type="Rhea" id="RHEA:11828"/>
        <dbReference type="Rhea" id="RHEA-COMP:10464"/>
        <dbReference type="Rhea" id="RHEA-COMP:17353"/>
        <dbReference type="ChEBI" id="CHEBI:15377"/>
        <dbReference type="ChEBI" id="CHEBI:15378"/>
        <dbReference type="ChEBI" id="CHEBI:83064"/>
        <dbReference type="ChEBI" id="CHEBI:173113"/>
        <dbReference type="EC" id="3.1.4.58"/>
    </reaction>
</comment>
<dbReference type="EC" id="3.1.4.58" evidence="2"/>
<gene>
    <name evidence="3" type="ORF">VZ94_10745</name>
</gene>
<dbReference type="InterPro" id="IPR004175">
    <property type="entry name" value="RNA_CPDase"/>
</dbReference>
<comment type="similarity">
    <text evidence="2">Belongs to the 2H phosphoesterase superfamily. ThpR family.</text>
</comment>
<dbReference type="HAMAP" id="MF_01940">
    <property type="entry name" value="RNA_CPDase"/>
    <property type="match status" value="1"/>
</dbReference>
<evidence type="ECO:0000256" key="2">
    <source>
        <dbReference type="HAMAP-Rule" id="MF_01940"/>
    </source>
</evidence>
<evidence type="ECO:0000256" key="1">
    <source>
        <dbReference type="ARBA" id="ARBA00022801"/>
    </source>
</evidence>
<dbReference type="NCBIfam" id="TIGR02258">
    <property type="entry name" value="2_5_ligase"/>
    <property type="match status" value="1"/>
</dbReference>
<dbReference type="GO" id="GO:0004113">
    <property type="term" value="F:2',3'-cyclic-nucleotide 3'-phosphodiesterase activity"/>
    <property type="evidence" value="ECO:0007669"/>
    <property type="project" value="InterPro"/>
</dbReference>
<name>A0A0F3IIZ4_9GAMM</name>
<protein>
    <recommendedName>
        <fullName evidence="2">RNA 2',3'-cyclic phosphodiesterase</fullName>
        <shortName evidence="2">RNA 2',3'-CPDase</shortName>
        <ecNumber evidence="2">3.1.4.58</ecNumber>
    </recommendedName>
</protein>
<keyword evidence="1 2" id="KW-0378">Hydrolase</keyword>
<dbReference type="InterPro" id="IPR009097">
    <property type="entry name" value="Cyclic_Pdiesterase"/>
</dbReference>
<dbReference type="AlphaFoldDB" id="A0A0F3IIZ4"/>
<reference evidence="4" key="1">
    <citation type="submission" date="2015-03" db="EMBL/GenBank/DDBJ databases">
        <title>Draft genome sequence of a novel methanotroph (Sn10-6) isolated from flooded ricefield rhizosphere in India.</title>
        <authorList>
            <person name="Pandit P.S."/>
            <person name="Pore S.D."/>
            <person name="Arora P."/>
            <person name="Kapse N.G."/>
            <person name="Dhakephalkar P.K."/>
            <person name="Rahalkar M.C."/>
        </authorList>
    </citation>
    <scope>NUCLEOTIDE SEQUENCE [LARGE SCALE GENOMIC DNA]</scope>
    <source>
        <strain evidence="4">Sn10-6</strain>
    </source>
</reference>
<dbReference type="EMBL" id="LAJX01000105">
    <property type="protein sequence ID" value="KJV06508.1"/>
    <property type="molecule type" value="Genomic_DNA"/>
</dbReference>
<keyword evidence="4" id="KW-1185">Reference proteome</keyword>
<dbReference type="PANTHER" id="PTHR35561:SF1">
    <property type="entry name" value="RNA 2',3'-CYCLIC PHOSPHODIESTERASE"/>
    <property type="match status" value="1"/>
</dbReference>
<dbReference type="Gene3D" id="3.90.1140.10">
    <property type="entry name" value="Cyclic phosphodiesterase"/>
    <property type="match status" value="1"/>
</dbReference>
<dbReference type="Pfam" id="PF13563">
    <property type="entry name" value="2_5_RNA_ligase2"/>
    <property type="match status" value="1"/>
</dbReference>